<name>A0ACB9SBD0_9MYRT</name>
<comment type="caution">
    <text evidence="1">The sequence shown here is derived from an EMBL/GenBank/DDBJ whole genome shotgun (WGS) entry which is preliminary data.</text>
</comment>
<gene>
    <name evidence="1" type="ORF">MLD38_000447</name>
</gene>
<dbReference type="Proteomes" id="UP001057402">
    <property type="component" value="Chromosome 1"/>
</dbReference>
<accession>A0ACB9SBD0</accession>
<keyword evidence="2" id="KW-1185">Reference proteome</keyword>
<reference evidence="2" key="1">
    <citation type="journal article" date="2023" name="Front. Plant Sci.">
        <title>Chromosomal-level genome assembly of Melastoma candidum provides insights into trichome evolution.</title>
        <authorList>
            <person name="Zhong Y."/>
            <person name="Wu W."/>
            <person name="Sun C."/>
            <person name="Zou P."/>
            <person name="Liu Y."/>
            <person name="Dai S."/>
            <person name="Zhou R."/>
        </authorList>
    </citation>
    <scope>NUCLEOTIDE SEQUENCE [LARGE SCALE GENOMIC DNA]</scope>
</reference>
<evidence type="ECO:0000313" key="2">
    <source>
        <dbReference type="Proteomes" id="UP001057402"/>
    </source>
</evidence>
<sequence length="434" mass="49442">MDGEEIEVRDENNLTSCNISAASRRPCEKSSYFGLLRLVDRFKFRASRAYHGAVTVASSSFLFLVVATCAYMFFLPGFHRPTEIETRSLQLPRSNGVTGSCNLFLGKWVRDQAYPLYNASSCPFAERGFDCLGNGRRDGAYAGFRWKPRDCDIPRFDAGTMLGYLRGKRVVFVGDSLSRTQWESFVCMLMIGVKDVGTVREVRGNKITKKIRFLGISFSSYDLRIDFYRSVFLVRSGPITRRAPKRVKWTLRLDQMDDISKEWVDSDVLVFNTGHWWNPNKLFEMGCYFQVGKLLKLGMPITSALEMALRTWASWVDTHIDRNRTTVFIRTFESSHWRSGHGQTSCKVTRNPLSKIEGKGRSFISDATLRVVKNMTAPVIPLHVTEMGAYRSDAHVGQWGDDPTVPDCSHWCLPGVPDVWNEILFSLLPRNRNA</sequence>
<protein>
    <submittedName>
        <fullName evidence="1">Uncharacterized protein</fullName>
    </submittedName>
</protein>
<evidence type="ECO:0000313" key="1">
    <source>
        <dbReference type="EMBL" id="KAI4388082.1"/>
    </source>
</evidence>
<organism evidence="1 2">
    <name type="scientific">Melastoma candidum</name>
    <dbReference type="NCBI Taxonomy" id="119954"/>
    <lineage>
        <taxon>Eukaryota</taxon>
        <taxon>Viridiplantae</taxon>
        <taxon>Streptophyta</taxon>
        <taxon>Embryophyta</taxon>
        <taxon>Tracheophyta</taxon>
        <taxon>Spermatophyta</taxon>
        <taxon>Magnoliopsida</taxon>
        <taxon>eudicotyledons</taxon>
        <taxon>Gunneridae</taxon>
        <taxon>Pentapetalae</taxon>
        <taxon>rosids</taxon>
        <taxon>malvids</taxon>
        <taxon>Myrtales</taxon>
        <taxon>Melastomataceae</taxon>
        <taxon>Melastomatoideae</taxon>
        <taxon>Melastomateae</taxon>
        <taxon>Melastoma</taxon>
    </lineage>
</organism>
<dbReference type="EMBL" id="CM042880">
    <property type="protein sequence ID" value="KAI4388082.1"/>
    <property type="molecule type" value="Genomic_DNA"/>
</dbReference>
<proteinExistence type="predicted"/>